<gene>
    <name evidence="1" type="ORF">K4L44_16570</name>
</gene>
<organism evidence="1 2">
    <name type="scientific">Halosquirtibacter laminarini</name>
    <dbReference type="NCBI Taxonomy" id="3374600"/>
    <lineage>
        <taxon>Bacteria</taxon>
        <taxon>Pseudomonadati</taxon>
        <taxon>Bacteroidota</taxon>
        <taxon>Bacteroidia</taxon>
        <taxon>Marinilabiliales</taxon>
        <taxon>Prolixibacteraceae</taxon>
        <taxon>Halosquirtibacter</taxon>
    </lineage>
</organism>
<dbReference type="EMBL" id="CP081303">
    <property type="protein sequence ID" value="QZE14121.1"/>
    <property type="molecule type" value="Genomic_DNA"/>
</dbReference>
<evidence type="ECO:0000313" key="2">
    <source>
        <dbReference type="Proteomes" id="UP000826212"/>
    </source>
</evidence>
<name>A0AC61NF03_9BACT</name>
<accession>A0AC61NF03</accession>
<protein>
    <submittedName>
        <fullName evidence="1">TolC family protein</fullName>
    </submittedName>
</protein>
<sequence>MNKHYIKLSFTLLLAFLSTLGSYGQLKQLTLDEVISLAKEHSLEAQKAVNTRDNKYWKYRNYIATTLPNLSLSGNLPDYNRSIDPVVQNDGSTAFRSRSQARSDLNLRLSQYIPITGAKISLGSGLQRIDVLEGSDEGVSYATNPISVTIEQPIFTYNAFKWNKKIEPILFDESKKEYQEKFENISFRATQYFFQLLLAQVDYTIAMTNKANNDTIYNIGKGRYNLGKIAENELLQLQLNTLSSSRDVATSKISLETARLNLNAYIGRPKGEDFELISPSNLPIFHIDPEIALEQAKENRQQYLAFKRRRIQAEQQVAEAKGRSSLNVNVIGSYGLSQSAEDIHSSYQDLQNQQRFKIGFNIPLVDWKQRKSKLLMAEAQQRLTENTITQEMQLFEQEILVLTQKIPIIYDRVKSTKIANKIAKKQYEISRQRYMVSNISITDLNLALKSKDNASSSYLRALQDFWTSYYQLRMLTMYNFEDNNPIVNSTETTM</sequence>
<evidence type="ECO:0000313" key="1">
    <source>
        <dbReference type="EMBL" id="QZE14121.1"/>
    </source>
</evidence>
<dbReference type="Proteomes" id="UP000826212">
    <property type="component" value="Chromosome"/>
</dbReference>
<keyword evidence="2" id="KW-1185">Reference proteome</keyword>
<proteinExistence type="predicted"/>
<reference evidence="1" key="1">
    <citation type="submission" date="2021-08" db="EMBL/GenBank/DDBJ databases">
        <title>Novel anaerobic bacterium isolated from sea squirt in East Sea, Republic of Korea.</title>
        <authorList>
            <person name="Nguyen T.H."/>
            <person name="Li Z."/>
            <person name="Lee Y.-J."/>
            <person name="Ko J."/>
            <person name="Kim S.-G."/>
        </authorList>
    </citation>
    <scope>NUCLEOTIDE SEQUENCE</scope>
    <source>
        <strain evidence="1">KCTC 25031</strain>
    </source>
</reference>